<feature type="compositionally biased region" description="Basic and acidic residues" evidence="5">
    <location>
        <begin position="33"/>
        <end position="42"/>
    </location>
</feature>
<evidence type="ECO:0000256" key="6">
    <source>
        <dbReference type="SAM" id="SignalP"/>
    </source>
</evidence>
<evidence type="ECO:0000256" key="4">
    <source>
        <dbReference type="ARBA" id="ARBA00023065"/>
    </source>
</evidence>
<keyword evidence="12" id="KW-1185">Reference proteome</keyword>
<dbReference type="Pfam" id="PF25975">
    <property type="entry name" value="CzcB_C"/>
    <property type="match status" value="1"/>
</dbReference>
<feature type="chain" id="PRO_5021703548" evidence="6">
    <location>
        <begin position="29"/>
        <end position="437"/>
    </location>
</feature>
<comment type="caution">
    <text evidence="11">The sequence shown here is derived from an EMBL/GenBank/DDBJ whole genome shotgun (WGS) entry which is preliminary data.</text>
</comment>
<keyword evidence="4" id="KW-0406">Ion transport</keyword>
<dbReference type="InterPro" id="IPR058649">
    <property type="entry name" value="CzcB_C"/>
</dbReference>
<evidence type="ECO:0000313" key="12">
    <source>
        <dbReference type="Proteomes" id="UP000315751"/>
    </source>
</evidence>
<keyword evidence="2" id="KW-0813">Transport</keyword>
<dbReference type="GO" id="GO:0016020">
    <property type="term" value="C:membrane"/>
    <property type="evidence" value="ECO:0007669"/>
    <property type="project" value="InterPro"/>
</dbReference>
<gene>
    <name evidence="11" type="ORF">FBZ90_1056</name>
</gene>
<dbReference type="NCBIfam" id="TIGR01730">
    <property type="entry name" value="RND_mfp"/>
    <property type="match status" value="1"/>
</dbReference>
<dbReference type="PANTHER" id="PTHR30097:SF15">
    <property type="entry name" value="CATION EFFLUX SYSTEM PROTEIN CUSB"/>
    <property type="match status" value="1"/>
</dbReference>
<name>A0A560HA24_9PROT</name>
<evidence type="ECO:0000256" key="3">
    <source>
        <dbReference type="ARBA" id="ARBA00022729"/>
    </source>
</evidence>
<feature type="region of interest" description="Disordered" evidence="5">
    <location>
        <begin position="24"/>
        <end position="57"/>
    </location>
</feature>
<dbReference type="EMBL" id="VITR01000005">
    <property type="protein sequence ID" value="TWB43193.1"/>
    <property type="molecule type" value="Genomic_DNA"/>
</dbReference>
<feature type="domain" description="CusB-like beta-barrel" evidence="9">
    <location>
        <begin position="252"/>
        <end position="328"/>
    </location>
</feature>
<dbReference type="GO" id="GO:0030288">
    <property type="term" value="C:outer membrane-bounded periplasmic space"/>
    <property type="evidence" value="ECO:0007669"/>
    <property type="project" value="TreeGrafter"/>
</dbReference>
<dbReference type="GO" id="GO:0022857">
    <property type="term" value="F:transmembrane transporter activity"/>
    <property type="evidence" value="ECO:0007669"/>
    <property type="project" value="InterPro"/>
</dbReference>
<evidence type="ECO:0000256" key="5">
    <source>
        <dbReference type="SAM" id="MobiDB-lite"/>
    </source>
</evidence>
<dbReference type="Pfam" id="PF25919">
    <property type="entry name" value="BSH_CusB"/>
    <property type="match status" value="1"/>
</dbReference>
<evidence type="ECO:0000313" key="11">
    <source>
        <dbReference type="EMBL" id="TWB43193.1"/>
    </source>
</evidence>
<sequence>MKRTRLALGVSLALLLMPVAIPSAQGQAASRPKPPDGKDKILYYRNPMGLPDTSPVPKKDGMGMDYLPVYADEAEPPGTVRVAAGKLQTLGVRTALVEETPTLASTVHATGTIALDERRQVVVTTRAEGWVETLTVAATGDTVHRGQVMARLYSPDLLTAEKEYLLARSLASDRHADMGHGQPADLVAAALSRLRALDVPAEEIARLQRGGDAARQIPVIAPADGVVIDKPVVQGMRVAAEEPLYRLADLSNVWLVAEVAEREVGLVRPGQAAHATLAAYPGRRFDGVVDFIYPTLSRETRTARVRIVLPNRDRALLADMFASVTIDTPPFRGDGGPPPLVIPESAVLDGGARQTVLLDLGDGRFQPRAVHLGARGDGKVEVRDGLRKGDRVVVGANFLIDAESNLKAALEAFTTGPSPTPKNGMSNGGMSNGGAKP</sequence>
<dbReference type="PANTHER" id="PTHR30097">
    <property type="entry name" value="CATION EFFLUX SYSTEM PROTEIN CUSB"/>
    <property type="match status" value="1"/>
</dbReference>
<organism evidence="11 12">
    <name type="scientific">Nitrospirillum amazonense</name>
    <dbReference type="NCBI Taxonomy" id="28077"/>
    <lineage>
        <taxon>Bacteria</taxon>
        <taxon>Pseudomonadati</taxon>
        <taxon>Pseudomonadota</taxon>
        <taxon>Alphaproteobacteria</taxon>
        <taxon>Rhodospirillales</taxon>
        <taxon>Azospirillaceae</taxon>
        <taxon>Nitrospirillum</taxon>
    </lineage>
</organism>
<dbReference type="InterPro" id="IPR051909">
    <property type="entry name" value="MFP_Cation_Efflux"/>
</dbReference>
<reference evidence="11 12" key="1">
    <citation type="submission" date="2019-06" db="EMBL/GenBank/DDBJ databases">
        <title>Genomic Encyclopedia of Type Strains, Phase IV (KMG-V): Genome sequencing to study the core and pangenomes of soil and plant-associated prokaryotes.</title>
        <authorList>
            <person name="Whitman W."/>
        </authorList>
    </citation>
    <scope>NUCLEOTIDE SEQUENCE [LARGE SCALE GENOMIC DNA]</scope>
    <source>
        <strain evidence="11 12">BR 11622</strain>
    </source>
</reference>
<dbReference type="Proteomes" id="UP000315751">
    <property type="component" value="Unassembled WGS sequence"/>
</dbReference>
<dbReference type="FunFam" id="2.40.30.170:FF:000010">
    <property type="entry name" value="Efflux RND transporter periplasmic adaptor subunit"/>
    <property type="match status" value="1"/>
</dbReference>
<dbReference type="Gene3D" id="2.40.30.170">
    <property type="match status" value="1"/>
</dbReference>
<evidence type="ECO:0000259" key="8">
    <source>
        <dbReference type="Pfam" id="PF25919"/>
    </source>
</evidence>
<dbReference type="InterPro" id="IPR058790">
    <property type="entry name" value="BSH_CusB"/>
</dbReference>
<dbReference type="GO" id="GO:0060003">
    <property type="term" value="P:copper ion export"/>
    <property type="evidence" value="ECO:0007669"/>
    <property type="project" value="TreeGrafter"/>
</dbReference>
<dbReference type="Gene3D" id="2.40.420.20">
    <property type="match status" value="1"/>
</dbReference>
<dbReference type="Pfam" id="PF25869">
    <property type="entry name" value="3HB_CusB"/>
    <property type="match status" value="1"/>
</dbReference>
<dbReference type="FunFam" id="2.40.420.20:FF:000003">
    <property type="entry name" value="Cation efflux system protein cusB"/>
    <property type="match status" value="1"/>
</dbReference>
<feature type="region of interest" description="Disordered" evidence="5">
    <location>
        <begin position="413"/>
        <end position="437"/>
    </location>
</feature>
<accession>A0A560HA24</accession>
<dbReference type="Pfam" id="PF25954">
    <property type="entry name" value="Beta-barrel_RND_2"/>
    <property type="match status" value="1"/>
</dbReference>
<keyword evidence="3 6" id="KW-0732">Signal</keyword>
<feature type="compositionally biased region" description="Gly residues" evidence="5">
    <location>
        <begin position="426"/>
        <end position="437"/>
    </location>
</feature>
<dbReference type="InterPro" id="IPR058792">
    <property type="entry name" value="Beta-barrel_RND_2"/>
</dbReference>
<dbReference type="InterPro" id="IPR058791">
    <property type="entry name" value="3HB_CusB"/>
</dbReference>
<dbReference type="Gene3D" id="6.10.140.730">
    <property type="match status" value="1"/>
</dbReference>
<feature type="domain" description="CusB-like three alpha-helical bundle" evidence="7">
    <location>
        <begin position="156"/>
        <end position="213"/>
    </location>
</feature>
<dbReference type="RefSeq" id="WP_145731311.1">
    <property type="nucleotide sequence ID" value="NZ_VITR01000005.1"/>
</dbReference>
<protein>
    <submittedName>
        <fullName evidence="11">RND family efflux transporter MFP subunit</fullName>
    </submittedName>
</protein>
<feature type="domain" description="CusB-like barrel-sandwich hybrid" evidence="8">
    <location>
        <begin position="121"/>
        <end position="247"/>
    </location>
</feature>
<evidence type="ECO:0000259" key="7">
    <source>
        <dbReference type="Pfam" id="PF25869"/>
    </source>
</evidence>
<evidence type="ECO:0000259" key="10">
    <source>
        <dbReference type="Pfam" id="PF25975"/>
    </source>
</evidence>
<feature type="domain" description="CzcB-like C-terminal circularly permuted SH3-like" evidence="10">
    <location>
        <begin position="341"/>
        <end position="400"/>
    </location>
</feature>
<comment type="similarity">
    <text evidence="1">Belongs to the membrane fusion protein (MFP) (TC 8.A.1) family.</text>
</comment>
<dbReference type="AlphaFoldDB" id="A0A560HA24"/>
<dbReference type="OrthoDB" id="9806939at2"/>
<proteinExistence type="inferred from homology"/>
<evidence type="ECO:0000256" key="2">
    <source>
        <dbReference type="ARBA" id="ARBA00022448"/>
    </source>
</evidence>
<dbReference type="GO" id="GO:0046914">
    <property type="term" value="F:transition metal ion binding"/>
    <property type="evidence" value="ECO:0007669"/>
    <property type="project" value="TreeGrafter"/>
</dbReference>
<feature type="signal peptide" evidence="6">
    <location>
        <begin position="1"/>
        <end position="28"/>
    </location>
</feature>
<dbReference type="SUPFAM" id="SSF111369">
    <property type="entry name" value="HlyD-like secretion proteins"/>
    <property type="match status" value="1"/>
</dbReference>
<dbReference type="GO" id="GO:0015679">
    <property type="term" value="P:plasma membrane copper ion transport"/>
    <property type="evidence" value="ECO:0007669"/>
    <property type="project" value="TreeGrafter"/>
</dbReference>
<evidence type="ECO:0000256" key="1">
    <source>
        <dbReference type="ARBA" id="ARBA00009477"/>
    </source>
</evidence>
<evidence type="ECO:0000259" key="9">
    <source>
        <dbReference type="Pfam" id="PF25954"/>
    </source>
</evidence>
<dbReference type="InterPro" id="IPR006143">
    <property type="entry name" value="RND_pump_MFP"/>
</dbReference>